<dbReference type="SUPFAM" id="SSF52833">
    <property type="entry name" value="Thioredoxin-like"/>
    <property type="match status" value="1"/>
</dbReference>
<feature type="domain" description="Thioredoxin" evidence="2">
    <location>
        <begin position="7"/>
        <end position="132"/>
    </location>
</feature>
<dbReference type="InterPro" id="IPR036249">
    <property type="entry name" value="Thioredoxin-like_sf"/>
</dbReference>
<dbReference type="CDD" id="cd02947">
    <property type="entry name" value="TRX_family"/>
    <property type="match status" value="1"/>
</dbReference>
<reference evidence="3" key="2">
    <citation type="submission" date="2020-09" db="EMBL/GenBank/DDBJ databases">
        <authorList>
            <person name="Sun Q."/>
            <person name="Zhou Y."/>
        </authorList>
    </citation>
    <scope>NUCLEOTIDE SEQUENCE</scope>
    <source>
        <strain evidence="3">CGMCC 1.15725</strain>
    </source>
</reference>
<dbReference type="InterPro" id="IPR050620">
    <property type="entry name" value="Thioredoxin_H-type-like"/>
</dbReference>
<evidence type="ECO:0000313" key="3">
    <source>
        <dbReference type="EMBL" id="GGF06620.1"/>
    </source>
</evidence>
<accession>A0A8J2YQF2</accession>
<dbReference type="Gene3D" id="3.40.30.10">
    <property type="entry name" value="Glutaredoxin"/>
    <property type="match status" value="1"/>
</dbReference>
<dbReference type="PANTHER" id="PTHR10438">
    <property type="entry name" value="THIOREDOXIN"/>
    <property type="match status" value="1"/>
</dbReference>
<dbReference type="PANTHER" id="PTHR10438:SF468">
    <property type="entry name" value="THIOREDOXIN-1-RELATED"/>
    <property type="match status" value="1"/>
</dbReference>
<dbReference type="EMBL" id="BMJQ01000002">
    <property type="protein sequence ID" value="GGF06620.1"/>
    <property type="molecule type" value="Genomic_DNA"/>
</dbReference>
<evidence type="ECO:0000256" key="1">
    <source>
        <dbReference type="SAM" id="SignalP"/>
    </source>
</evidence>
<evidence type="ECO:0000259" key="2">
    <source>
        <dbReference type="PROSITE" id="PS51352"/>
    </source>
</evidence>
<comment type="caution">
    <text evidence="3">The sequence shown here is derived from an EMBL/GenBank/DDBJ whole genome shotgun (WGS) entry which is preliminary data.</text>
</comment>
<dbReference type="InterPro" id="IPR013766">
    <property type="entry name" value="Thioredoxin_domain"/>
</dbReference>
<dbReference type="AlphaFoldDB" id="A0A8J2YQF2"/>
<proteinExistence type="predicted"/>
<keyword evidence="4" id="KW-1185">Reference proteome</keyword>
<dbReference type="Proteomes" id="UP000646365">
    <property type="component" value="Unassembled WGS sequence"/>
</dbReference>
<feature type="chain" id="PRO_5035253584" description="Thioredoxin domain-containing protein" evidence="1">
    <location>
        <begin position="26"/>
        <end position="132"/>
    </location>
</feature>
<feature type="signal peptide" evidence="1">
    <location>
        <begin position="1"/>
        <end position="25"/>
    </location>
</feature>
<keyword evidence="1" id="KW-0732">Signal</keyword>
<dbReference type="PROSITE" id="PS51352">
    <property type="entry name" value="THIOREDOXIN_2"/>
    <property type="match status" value="1"/>
</dbReference>
<dbReference type="Pfam" id="PF00085">
    <property type="entry name" value="Thioredoxin"/>
    <property type="match status" value="1"/>
</dbReference>
<gene>
    <name evidence="3" type="ORF">GCM10011611_10150</name>
</gene>
<organism evidence="3 4">
    <name type="scientific">Aliidongia dinghuensis</name>
    <dbReference type="NCBI Taxonomy" id="1867774"/>
    <lineage>
        <taxon>Bacteria</taxon>
        <taxon>Pseudomonadati</taxon>
        <taxon>Pseudomonadota</taxon>
        <taxon>Alphaproteobacteria</taxon>
        <taxon>Rhodospirillales</taxon>
        <taxon>Dongiaceae</taxon>
        <taxon>Aliidongia</taxon>
    </lineage>
</organism>
<protein>
    <recommendedName>
        <fullName evidence="2">Thioredoxin domain-containing protein</fullName>
    </recommendedName>
</protein>
<sequence>MRRRTLLLAALVAAPLTLGFGAARAATEQNYDKAAFAAAQAAGKPILVDIAASWCPVCAAQRPILEKLTADPAFKDLVVFKVDFDAQKDVVRAMGAQMQSTLIVFHGSTEQGRSTGDTNAGSIQALLAKAKV</sequence>
<evidence type="ECO:0000313" key="4">
    <source>
        <dbReference type="Proteomes" id="UP000646365"/>
    </source>
</evidence>
<reference evidence="3" key="1">
    <citation type="journal article" date="2014" name="Int. J. Syst. Evol. Microbiol.">
        <title>Complete genome sequence of Corynebacterium casei LMG S-19264T (=DSM 44701T), isolated from a smear-ripened cheese.</title>
        <authorList>
            <consortium name="US DOE Joint Genome Institute (JGI-PGF)"/>
            <person name="Walter F."/>
            <person name="Albersmeier A."/>
            <person name="Kalinowski J."/>
            <person name="Ruckert C."/>
        </authorList>
    </citation>
    <scope>NUCLEOTIDE SEQUENCE</scope>
    <source>
        <strain evidence="3">CGMCC 1.15725</strain>
    </source>
</reference>
<name>A0A8J2YQF2_9PROT</name>